<evidence type="ECO:0000259" key="9">
    <source>
        <dbReference type="PROSITE" id="PS52040"/>
    </source>
</evidence>
<evidence type="ECO:0000256" key="3">
    <source>
        <dbReference type="ARBA" id="ARBA00023029"/>
    </source>
</evidence>
<sequence>MGQEILPPSGGDDDNIQPVDLKAALEQRYLAYALSTIMHRALPDVRDGLKPVHRRIVYAMNEMGLRPTSAFRKCAKIVGEVMGNYHPHGDQSIYDALARLAQDFSQRYTLVNGQGNFGNIDGDSPAAMRYTESKMTAVSELLLEGIDQDAVDFRDTYDESNSEPIVLPGAFPNLLANGSSGIAVGMATSIPSHNAHELCDAALHLIKHPDATIEKLVEFIPGPDFPTGGIIIDSRDSIIESYRTGRGGFRVRAKWQTEDLGRGGYQIVITEIPFQVQKSRLIEKIAELLIARKLPLLEDIRDESAEDIRVVLVPKTRSVDPTILMESMFKLTELESRFPLNMNVLSMGRIPRVMALNEVLKEWLDHRREVLQRRSRFRLAAIDKRLEILGGLLVAYLNIDEVIRIIREEDEPKPVMMARWDLTDNQVEAILNMRLRALRKLEEFEIRKEFDELTKEKGEIEALLASDDKQWQTVAWEIGEVKKKFAKATEVGRRRTQFADAPEADEEAIQQAMIEKEPITVVISEKGWIRALKGHIADTATLTFKEGDGLKIAFPAQTTDKILIVTTGGKAFTLGGDKLPGGRGHGEPLRIIIDMDNDQAVLTAFVHDPLRKQLIVSTAGNGFVVPEAELVANTRKGKQIMNVALPEETQLLVPVSGDHVAVVGENRKLLVFPLVQVPEMSRGKGVRLQRYKDGGISDVRCFAISDGLVWEDSAGRTFTKNKDELAEWLADRATAGRTVPKGFPRSGKFAG</sequence>
<dbReference type="SMART" id="SM00434">
    <property type="entry name" value="TOP4c"/>
    <property type="match status" value="1"/>
</dbReference>
<dbReference type="SUPFAM" id="SSF101904">
    <property type="entry name" value="GyrA/ParC C-terminal domain-like"/>
    <property type="match status" value="1"/>
</dbReference>
<dbReference type="Gene3D" id="3.30.1360.40">
    <property type="match status" value="1"/>
</dbReference>
<keyword evidence="4 7" id="KW-0238">DNA-binding</keyword>
<dbReference type="InterPro" id="IPR035516">
    <property type="entry name" value="Gyrase/topoIV_suA_C"/>
</dbReference>
<organism evidence="10 11">
    <name type="scientific">Rhizobium vallis</name>
    <dbReference type="NCBI Taxonomy" id="634290"/>
    <lineage>
        <taxon>Bacteria</taxon>
        <taxon>Pseudomonadati</taxon>
        <taxon>Pseudomonadota</taxon>
        <taxon>Alphaproteobacteria</taxon>
        <taxon>Hyphomicrobiales</taxon>
        <taxon>Rhizobiaceae</taxon>
        <taxon>Rhizobium/Agrobacterium group</taxon>
        <taxon>Rhizobium</taxon>
    </lineage>
</organism>
<accession>A0A3S0SMA5</accession>
<dbReference type="GO" id="GO:0005694">
    <property type="term" value="C:chromosome"/>
    <property type="evidence" value="ECO:0007669"/>
    <property type="project" value="InterPro"/>
</dbReference>
<dbReference type="NCBIfam" id="NF004044">
    <property type="entry name" value="PRK05561.1"/>
    <property type="match status" value="1"/>
</dbReference>
<dbReference type="AlphaFoldDB" id="A0A3S0SMA5"/>
<dbReference type="PROSITE" id="PS52040">
    <property type="entry name" value="TOPO_IIA"/>
    <property type="match status" value="1"/>
</dbReference>
<dbReference type="Gene3D" id="3.90.199.10">
    <property type="entry name" value="Topoisomerase II, domain 5"/>
    <property type="match status" value="1"/>
</dbReference>
<evidence type="ECO:0000256" key="6">
    <source>
        <dbReference type="ARBA" id="ARBA00023235"/>
    </source>
</evidence>
<evidence type="ECO:0000256" key="4">
    <source>
        <dbReference type="ARBA" id="ARBA00023125"/>
    </source>
</evidence>
<feature type="site" description="Interaction with DNA" evidence="7">
    <location>
        <position position="86"/>
    </location>
</feature>
<evidence type="ECO:0000313" key="10">
    <source>
        <dbReference type="EMBL" id="RUM21166.1"/>
    </source>
</evidence>
<dbReference type="GO" id="GO:0003918">
    <property type="term" value="F:DNA topoisomerase type II (double strand cut, ATP-hydrolyzing) activity"/>
    <property type="evidence" value="ECO:0007669"/>
    <property type="project" value="UniProtKB-UniRule"/>
</dbReference>
<name>A0A3S0SMA5_9HYPH</name>
<dbReference type="InterPro" id="IPR013758">
    <property type="entry name" value="Topo_IIA_A/C_ab"/>
</dbReference>
<evidence type="ECO:0000256" key="8">
    <source>
        <dbReference type="PROSITE-ProRule" id="PRU01384"/>
    </source>
</evidence>
<dbReference type="PANTHER" id="PTHR43493">
    <property type="entry name" value="DNA GYRASE/TOPOISOMERASE SUBUNIT A"/>
    <property type="match status" value="1"/>
</dbReference>
<evidence type="ECO:0000256" key="1">
    <source>
        <dbReference type="ARBA" id="ARBA00000185"/>
    </source>
</evidence>
<keyword evidence="11" id="KW-1185">Reference proteome</keyword>
<dbReference type="Gene3D" id="2.120.10.90">
    <property type="entry name" value="DNA gyrase/topoisomerase IV, subunit A, C-terminal"/>
    <property type="match status" value="1"/>
</dbReference>
<dbReference type="InterPro" id="IPR005742">
    <property type="entry name" value="TopoIV_A_Gneg"/>
</dbReference>
<comment type="subunit">
    <text evidence="7">Heterotetramer composed of ParC and ParE.</text>
</comment>
<dbReference type="InterPro" id="IPR013760">
    <property type="entry name" value="Topo_IIA-like_dom_sf"/>
</dbReference>
<comment type="similarity">
    <text evidence="7">Belongs to the type II topoisomerase GyrA/ParC subunit family. ParC type 1 subfamily.</text>
</comment>
<evidence type="ECO:0000256" key="7">
    <source>
        <dbReference type="HAMAP-Rule" id="MF_00936"/>
    </source>
</evidence>
<proteinExistence type="inferred from homology"/>
<dbReference type="GO" id="GO:0019897">
    <property type="term" value="C:extrinsic component of plasma membrane"/>
    <property type="evidence" value="ECO:0007669"/>
    <property type="project" value="UniProtKB-UniRule"/>
</dbReference>
<protein>
    <recommendedName>
        <fullName evidence="7">DNA topoisomerase 4 subunit A</fullName>
        <ecNumber evidence="7">5.6.2.2</ecNumber>
    </recommendedName>
    <alternativeName>
        <fullName evidence="7">Topoisomerase IV subunit A</fullName>
    </alternativeName>
</protein>
<comment type="subcellular location">
    <subcellularLocation>
        <location evidence="7">Cell membrane</location>
        <topology evidence="7">Peripheral membrane protein</topology>
    </subcellularLocation>
</comment>
<evidence type="ECO:0000256" key="5">
    <source>
        <dbReference type="ARBA" id="ARBA00023136"/>
    </source>
</evidence>
<dbReference type="SUPFAM" id="SSF56719">
    <property type="entry name" value="Type II DNA topoisomerase"/>
    <property type="match status" value="1"/>
</dbReference>
<dbReference type="Pfam" id="PF00521">
    <property type="entry name" value="DNA_topoisoIV"/>
    <property type="match status" value="1"/>
</dbReference>
<dbReference type="GO" id="GO:0009330">
    <property type="term" value="C:DNA topoisomerase type II (double strand cut, ATP-hydrolyzing) complex"/>
    <property type="evidence" value="ECO:0007669"/>
    <property type="project" value="UniProtKB-ARBA"/>
</dbReference>
<feature type="site" description="Interaction with DNA" evidence="7">
    <location>
        <position position="50"/>
    </location>
</feature>
<comment type="caution">
    <text evidence="10">The sequence shown here is derived from an EMBL/GenBank/DDBJ whole genome shotgun (WGS) entry which is preliminary data.</text>
</comment>
<keyword evidence="2 7" id="KW-1003">Cell membrane</keyword>
<dbReference type="EC" id="5.6.2.2" evidence="7"/>
<keyword evidence="3 7" id="KW-0799">Topoisomerase</keyword>
<dbReference type="InterPro" id="IPR013757">
    <property type="entry name" value="Topo_IIA_A_a_sf"/>
</dbReference>
<dbReference type="FunFam" id="1.10.268.10:FF:000001">
    <property type="entry name" value="DNA gyrase subunit A"/>
    <property type="match status" value="1"/>
</dbReference>
<dbReference type="CDD" id="cd00187">
    <property type="entry name" value="TOP4c"/>
    <property type="match status" value="1"/>
</dbReference>
<dbReference type="HAMAP" id="MF_00936">
    <property type="entry name" value="ParC_type1"/>
    <property type="match status" value="1"/>
</dbReference>
<dbReference type="EMBL" id="RJTH01000013">
    <property type="protein sequence ID" value="RUM21166.1"/>
    <property type="molecule type" value="Genomic_DNA"/>
</dbReference>
<dbReference type="InterPro" id="IPR006691">
    <property type="entry name" value="GyrA/parC_rep"/>
</dbReference>
<evidence type="ECO:0000256" key="2">
    <source>
        <dbReference type="ARBA" id="ARBA00022475"/>
    </source>
</evidence>
<dbReference type="InterPro" id="IPR050220">
    <property type="entry name" value="Type_II_DNA_Topoisomerases"/>
</dbReference>
<feature type="site" description="Interaction with DNA" evidence="7">
    <location>
        <position position="88"/>
    </location>
</feature>
<dbReference type="PANTHER" id="PTHR43493:SF1">
    <property type="entry name" value="DNA TOPOISOMERASE 4 SUBUNIT A"/>
    <property type="match status" value="1"/>
</dbReference>
<dbReference type="GO" id="GO:0003677">
    <property type="term" value="F:DNA binding"/>
    <property type="evidence" value="ECO:0007669"/>
    <property type="project" value="UniProtKB-UniRule"/>
</dbReference>
<feature type="active site" description="O-(5'-phospho-DNA)-tyrosine intermediate" evidence="7 8">
    <location>
        <position position="130"/>
    </location>
</feature>
<dbReference type="GO" id="GO:0006265">
    <property type="term" value="P:DNA topological change"/>
    <property type="evidence" value="ECO:0007669"/>
    <property type="project" value="UniProtKB-UniRule"/>
</dbReference>
<dbReference type="Proteomes" id="UP000278823">
    <property type="component" value="Unassembled WGS sequence"/>
</dbReference>
<dbReference type="Gene3D" id="1.10.268.10">
    <property type="entry name" value="Topoisomerase, domain 3"/>
    <property type="match status" value="1"/>
</dbReference>
<dbReference type="GO" id="GO:0005737">
    <property type="term" value="C:cytoplasm"/>
    <property type="evidence" value="ECO:0007669"/>
    <property type="project" value="TreeGrafter"/>
</dbReference>
<comment type="function">
    <text evidence="7">Topoisomerase IV is essential for chromosome segregation. It relaxes supercoiled DNA. Performs the decatenation events required during the replication of a circular DNA molecule.</text>
</comment>
<evidence type="ECO:0000313" key="11">
    <source>
        <dbReference type="Proteomes" id="UP000278823"/>
    </source>
</evidence>
<dbReference type="RefSeq" id="WP_126924292.1">
    <property type="nucleotide sequence ID" value="NZ_ML133697.1"/>
</dbReference>
<keyword evidence="5 7" id="KW-0472">Membrane</keyword>
<reference evidence="11" key="1">
    <citation type="submission" date="2018-11" db="EMBL/GenBank/DDBJ databases">
        <title>Rhizobium chutanense sp. nov., isolated from root nodules of Phaseolus vulgaris in China.</title>
        <authorList>
            <person name="Huo Y."/>
        </authorList>
    </citation>
    <scope>NUCLEOTIDE SEQUENCE [LARGE SCALE GENOMIC DNA]</scope>
    <source>
        <strain evidence="11">CCBAU 65647</strain>
    </source>
</reference>
<dbReference type="Pfam" id="PF03989">
    <property type="entry name" value="DNA_gyraseA_C"/>
    <property type="match status" value="3"/>
</dbReference>
<keyword evidence="6 7" id="KW-0413">Isomerase</keyword>
<comment type="catalytic activity">
    <reaction evidence="1 7 8">
        <text>ATP-dependent breakage, passage and rejoining of double-stranded DNA.</text>
        <dbReference type="EC" id="5.6.2.2"/>
    </reaction>
</comment>
<dbReference type="GO" id="GO:0005524">
    <property type="term" value="F:ATP binding"/>
    <property type="evidence" value="ECO:0007669"/>
    <property type="project" value="InterPro"/>
</dbReference>
<gene>
    <name evidence="7 10" type="primary">parC</name>
    <name evidence="10" type="ORF">EFQ99_27120</name>
</gene>
<feature type="domain" description="Topo IIA-type catalytic" evidence="9">
    <location>
        <begin position="42"/>
        <end position="506"/>
    </location>
</feature>
<dbReference type="InterPro" id="IPR002205">
    <property type="entry name" value="Topo_IIA_dom_A"/>
</dbReference>
<dbReference type="OrthoDB" id="9806486at2"/>
<dbReference type="GO" id="GO:0007059">
    <property type="term" value="P:chromosome segregation"/>
    <property type="evidence" value="ECO:0007669"/>
    <property type="project" value="UniProtKB-UniRule"/>
</dbReference>
<dbReference type="NCBIfam" id="TIGR01062">
    <property type="entry name" value="parC_Gneg"/>
    <property type="match status" value="1"/>
</dbReference>
<feature type="site" description="Transition state stabilizer" evidence="7">
    <location>
        <position position="129"/>
    </location>
</feature>